<evidence type="ECO:0000256" key="2">
    <source>
        <dbReference type="ARBA" id="ARBA00022857"/>
    </source>
</evidence>
<keyword evidence="3" id="KW-0560">Oxidoreductase</keyword>
<gene>
    <name evidence="5" type="ORF">GCM10009575_060460</name>
</gene>
<dbReference type="EMBL" id="BAAAID010000044">
    <property type="protein sequence ID" value="GAA0943353.1"/>
    <property type="molecule type" value="Genomic_DNA"/>
</dbReference>
<keyword evidence="6" id="KW-1185">Reference proteome</keyword>
<comment type="similarity">
    <text evidence="1">Belongs to the aldo/keto reductase family.</text>
</comment>
<sequence length="276" mass="30374">MSKVPFITLNNGVRMPQLGFGVWQIPDDEAQVAVRNALDAGYRSIDTAAIYGNEEGTGKGLAASGIARDELFVTTKLQNADQGYDSTLRAFDASLTRLGLEYVNLYLIHWPLPGVDKYVDTWKAFEKIYSEGRAKAIGLSNFHPAHTQRLLSETSIVPVIDQIELHPQLPQAELRAFNARHDIATEAWSPLGQGKGLLEDPKLAAIAEKHGKSPAQVVLRWHLDLGNVVIPKSVTPSRIKENIDVFDFQLDSEDLAAIDSLETGVRLGFDPETFNG</sequence>
<evidence type="ECO:0000256" key="3">
    <source>
        <dbReference type="ARBA" id="ARBA00023002"/>
    </source>
</evidence>
<proteinExistence type="inferred from homology"/>
<dbReference type="PROSITE" id="PS00062">
    <property type="entry name" value="ALDOKETO_REDUCTASE_2"/>
    <property type="match status" value="1"/>
</dbReference>
<dbReference type="PROSITE" id="PS00063">
    <property type="entry name" value="ALDOKETO_REDUCTASE_3"/>
    <property type="match status" value="1"/>
</dbReference>
<evidence type="ECO:0000256" key="1">
    <source>
        <dbReference type="ARBA" id="ARBA00007905"/>
    </source>
</evidence>
<dbReference type="PANTHER" id="PTHR43827:SF3">
    <property type="entry name" value="NADP-DEPENDENT OXIDOREDUCTASE DOMAIN-CONTAINING PROTEIN"/>
    <property type="match status" value="1"/>
</dbReference>
<evidence type="ECO:0000313" key="6">
    <source>
        <dbReference type="Proteomes" id="UP001500418"/>
    </source>
</evidence>
<accession>A0ABN1QJ15</accession>
<dbReference type="InterPro" id="IPR020471">
    <property type="entry name" value="AKR"/>
</dbReference>
<dbReference type="Pfam" id="PF00248">
    <property type="entry name" value="Aldo_ket_red"/>
    <property type="match status" value="1"/>
</dbReference>
<evidence type="ECO:0000259" key="4">
    <source>
        <dbReference type="Pfam" id="PF00248"/>
    </source>
</evidence>
<dbReference type="PRINTS" id="PR00069">
    <property type="entry name" value="ALDKETRDTASE"/>
</dbReference>
<dbReference type="PANTHER" id="PTHR43827">
    <property type="entry name" value="2,5-DIKETO-D-GLUCONIC ACID REDUCTASE"/>
    <property type="match status" value="1"/>
</dbReference>
<protein>
    <submittedName>
        <fullName evidence="5">Aldo/keto reductase</fullName>
    </submittedName>
</protein>
<dbReference type="InterPro" id="IPR018170">
    <property type="entry name" value="Aldo/ket_reductase_CS"/>
</dbReference>
<dbReference type="SUPFAM" id="SSF51430">
    <property type="entry name" value="NAD(P)-linked oxidoreductase"/>
    <property type="match status" value="1"/>
</dbReference>
<feature type="domain" description="NADP-dependent oxidoreductase" evidence="4">
    <location>
        <begin position="18"/>
        <end position="261"/>
    </location>
</feature>
<evidence type="ECO:0000313" key="5">
    <source>
        <dbReference type="EMBL" id="GAA0943353.1"/>
    </source>
</evidence>
<reference evidence="5 6" key="1">
    <citation type="journal article" date="2019" name="Int. J. Syst. Evol. Microbiol.">
        <title>The Global Catalogue of Microorganisms (GCM) 10K type strain sequencing project: providing services to taxonomists for standard genome sequencing and annotation.</title>
        <authorList>
            <consortium name="The Broad Institute Genomics Platform"/>
            <consortium name="The Broad Institute Genome Sequencing Center for Infectious Disease"/>
            <person name="Wu L."/>
            <person name="Ma J."/>
        </authorList>
    </citation>
    <scope>NUCLEOTIDE SEQUENCE [LARGE SCALE GENOMIC DNA]</scope>
    <source>
        <strain evidence="5 6">JCM 11444</strain>
    </source>
</reference>
<keyword evidence="2" id="KW-0521">NADP</keyword>
<dbReference type="PIRSF" id="PIRSF000097">
    <property type="entry name" value="AKR"/>
    <property type="match status" value="1"/>
</dbReference>
<dbReference type="InterPro" id="IPR023210">
    <property type="entry name" value="NADP_OxRdtase_dom"/>
</dbReference>
<comment type="caution">
    <text evidence="5">The sequence shown here is derived from an EMBL/GenBank/DDBJ whole genome shotgun (WGS) entry which is preliminary data.</text>
</comment>
<name>A0ABN1QJ15_9ACTN</name>
<organism evidence="5 6">
    <name type="scientific">Streptomyces rhizosphaericus</name>
    <dbReference type="NCBI Taxonomy" id="114699"/>
    <lineage>
        <taxon>Bacteria</taxon>
        <taxon>Bacillati</taxon>
        <taxon>Actinomycetota</taxon>
        <taxon>Actinomycetes</taxon>
        <taxon>Kitasatosporales</taxon>
        <taxon>Streptomycetaceae</taxon>
        <taxon>Streptomyces</taxon>
        <taxon>Streptomyces violaceusniger group</taxon>
    </lineage>
</organism>
<dbReference type="Gene3D" id="3.20.20.100">
    <property type="entry name" value="NADP-dependent oxidoreductase domain"/>
    <property type="match status" value="1"/>
</dbReference>
<dbReference type="InterPro" id="IPR036812">
    <property type="entry name" value="NAD(P)_OxRdtase_dom_sf"/>
</dbReference>
<dbReference type="Proteomes" id="UP001500418">
    <property type="component" value="Unassembled WGS sequence"/>
</dbReference>